<gene>
    <name evidence="1" type="ORF">FA95DRAFT_1038209</name>
</gene>
<reference evidence="1" key="2">
    <citation type="journal article" date="2022" name="New Phytol.">
        <title>Evolutionary transition to the ectomycorrhizal habit in the genomes of a hyperdiverse lineage of mushroom-forming fungi.</title>
        <authorList>
            <person name="Looney B."/>
            <person name="Miyauchi S."/>
            <person name="Morin E."/>
            <person name="Drula E."/>
            <person name="Courty P.E."/>
            <person name="Kohler A."/>
            <person name="Kuo A."/>
            <person name="LaButti K."/>
            <person name="Pangilinan J."/>
            <person name="Lipzen A."/>
            <person name="Riley R."/>
            <person name="Andreopoulos W."/>
            <person name="He G."/>
            <person name="Johnson J."/>
            <person name="Nolan M."/>
            <person name="Tritt A."/>
            <person name="Barry K.W."/>
            <person name="Grigoriev I.V."/>
            <person name="Nagy L.G."/>
            <person name="Hibbett D."/>
            <person name="Henrissat B."/>
            <person name="Matheny P.B."/>
            <person name="Labbe J."/>
            <person name="Martin F.M."/>
        </authorList>
    </citation>
    <scope>NUCLEOTIDE SEQUENCE</scope>
    <source>
        <strain evidence="1">FP105234-sp</strain>
    </source>
</reference>
<dbReference type="Proteomes" id="UP000814033">
    <property type="component" value="Unassembled WGS sequence"/>
</dbReference>
<sequence length="122" mass="13920">MSIVEESERQASRLLSVSGIQERYHQRMRIGATSCVTLLVRQMDTVHRHQSHRDYLTGARILPRQHQPTFRLCNSKQCSSLEQCGLPAEQQAVLTQARHALPCNSSSSRRCRYATLRAVSTR</sequence>
<name>A0ACB8RWX4_9AGAM</name>
<evidence type="ECO:0000313" key="2">
    <source>
        <dbReference type="Proteomes" id="UP000814033"/>
    </source>
</evidence>
<evidence type="ECO:0000313" key="1">
    <source>
        <dbReference type="EMBL" id="KAI0048460.1"/>
    </source>
</evidence>
<protein>
    <submittedName>
        <fullName evidence="1">Uncharacterized protein</fullName>
    </submittedName>
</protein>
<reference evidence="1" key="1">
    <citation type="submission" date="2021-02" db="EMBL/GenBank/DDBJ databases">
        <authorList>
            <consortium name="DOE Joint Genome Institute"/>
            <person name="Ahrendt S."/>
            <person name="Looney B.P."/>
            <person name="Miyauchi S."/>
            <person name="Morin E."/>
            <person name="Drula E."/>
            <person name="Courty P.E."/>
            <person name="Chicoki N."/>
            <person name="Fauchery L."/>
            <person name="Kohler A."/>
            <person name="Kuo A."/>
            <person name="Labutti K."/>
            <person name="Pangilinan J."/>
            <person name="Lipzen A."/>
            <person name="Riley R."/>
            <person name="Andreopoulos W."/>
            <person name="He G."/>
            <person name="Johnson J."/>
            <person name="Barry K.W."/>
            <person name="Grigoriev I.V."/>
            <person name="Nagy L."/>
            <person name="Hibbett D."/>
            <person name="Henrissat B."/>
            <person name="Matheny P.B."/>
            <person name="Labbe J."/>
            <person name="Martin F."/>
        </authorList>
    </citation>
    <scope>NUCLEOTIDE SEQUENCE</scope>
    <source>
        <strain evidence="1">FP105234-sp</strain>
    </source>
</reference>
<keyword evidence="2" id="KW-1185">Reference proteome</keyword>
<organism evidence="1 2">
    <name type="scientific">Auriscalpium vulgare</name>
    <dbReference type="NCBI Taxonomy" id="40419"/>
    <lineage>
        <taxon>Eukaryota</taxon>
        <taxon>Fungi</taxon>
        <taxon>Dikarya</taxon>
        <taxon>Basidiomycota</taxon>
        <taxon>Agaricomycotina</taxon>
        <taxon>Agaricomycetes</taxon>
        <taxon>Russulales</taxon>
        <taxon>Auriscalpiaceae</taxon>
        <taxon>Auriscalpium</taxon>
    </lineage>
</organism>
<accession>A0ACB8RWX4</accession>
<comment type="caution">
    <text evidence="1">The sequence shown here is derived from an EMBL/GenBank/DDBJ whole genome shotgun (WGS) entry which is preliminary data.</text>
</comment>
<dbReference type="EMBL" id="MU275886">
    <property type="protein sequence ID" value="KAI0048460.1"/>
    <property type="molecule type" value="Genomic_DNA"/>
</dbReference>
<proteinExistence type="predicted"/>